<proteinExistence type="predicted"/>
<feature type="non-terminal residue" evidence="8">
    <location>
        <position position="1"/>
    </location>
</feature>
<dbReference type="PANTHER" id="PTHR12461">
    <property type="entry name" value="HYPOXIA-INDUCIBLE FACTOR 1 ALPHA INHIBITOR-RELATED"/>
    <property type="match status" value="1"/>
</dbReference>
<dbReference type="GO" id="GO:0051864">
    <property type="term" value="F:histone H3K36 demethylase activity"/>
    <property type="evidence" value="ECO:0007669"/>
    <property type="project" value="TreeGrafter"/>
</dbReference>
<dbReference type="GO" id="GO:0005634">
    <property type="term" value="C:nucleus"/>
    <property type="evidence" value="ECO:0007669"/>
    <property type="project" value="UniProtKB-SubCell"/>
</dbReference>
<accession>A0AAD5S0X5</accession>
<dbReference type="Gene3D" id="2.60.120.650">
    <property type="entry name" value="Cupin"/>
    <property type="match status" value="2"/>
</dbReference>
<keyword evidence="6" id="KW-0539">Nucleus</keyword>
<dbReference type="InterPro" id="IPR041667">
    <property type="entry name" value="Cupin_8"/>
</dbReference>
<comment type="caution">
    <text evidence="8">The sequence shown here is derived from an EMBL/GenBank/DDBJ whole genome shotgun (WGS) entry which is preliminary data.</text>
</comment>
<sequence>ISTNPWTNTSYLRTLAGSDRTVPIELGRSYTDSSWSQKLMTFGEFIDQFLSPSSSSSSEEREGGKEIGYLAQHDLFSQIPQLRNDIVTPDYCYVDLPDSENEEVVTNAWVVGAKYFRLYSPEETPRLYPFEESMMENTSQVDVENPNLEEFPEFAKAKYVEGVVESGEVLFIP</sequence>
<organism evidence="8 9">
    <name type="scientific">Rhizophlyctis rosea</name>
    <dbReference type="NCBI Taxonomy" id="64517"/>
    <lineage>
        <taxon>Eukaryota</taxon>
        <taxon>Fungi</taxon>
        <taxon>Fungi incertae sedis</taxon>
        <taxon>Chytridiomycota</taxon>
        <taxon>Chytridiomycota incertae sedis</taxon>
        <taxon>Chytridiomycetes</taxon>
        <taxon>Rhizophlyctidales</taxon>
        <taxon>Rhizophlyctidaceae</taxon>
        <taxon>Rhizophlyctis</taxon>
    </lineage>
</organism>
<comment type="subcellular location">
    <subcellularLocation>
        <location evidence="2">Nucleus</location>
    </subcellularLocation>
</comment>
<evidence type="ECO:0000256" key="6">
    <source>
        <dbReference type="ARBA" id="ARBA00023242"/>
    </source>
</evidence>
<keyword evidence="3" id="KW-0479">Metal-binding</keyword>
<dbReference type="AlphaFoldDB" id="A0AAD5S0X5"/>
<protein>
    <submittedName>
        <fullName evidence="8">Lysine-specific demethylase 8</fullName>
    </submittedName>
</protein>
<evidence type="ECO:0000313" key="9">
    <source>
        <dbReference type="Proteomes" id="UP001212841"/>
    </source>
</evidence>
<reference evidence="8" key="1">
    <citation type="submission" date="2020-05" db="EMBL/GenBank/DDBJ databases">
        <title>Phylogenomic resolution of chytrid fungi.</title>
        <authorList>
            <person name="Stajich J.E."/>
            <person name="Amses K."/>
            <person name="Simmons R."/>
            <person name="Seto K."/>
            <person name="Myers J."/>
            <person name="Bonds A."/>
            <person name="Quandt C.A."/>
            <person name="Barry K."/>
            <person name="Liu P."/>
            <person name="Grigoriev I."/>
            <person name="Longcore J.E."/>
            <person name="James T.Y."/>
        </authorList>
    </citation>
    <scope>NUCLEOTIDE SEQUENCE</scope>
    <source>
        <strain evidence="8">JEL0318</strain>
    </source>
</reference>
<comment type="cofactor">
    <cofactor evidence="1">
        <name>Fe(2+)</name>
        <dbReference type="ChEBI" id="CHEBI:29033"/>
    </cofactor>
</comment>
<dbReference type="GO" id="GO:0046872">
    <property type="term" value="F:metal ion binding"/>
    <property type="evidence" value="ECO:0007669"/>
    <property type="project" value="UniProtKB-KW"/>
</dbReference>
<evidence type="ECO:0000256" key="1">
    <source>
        <dbReference type="ARBA" id="ARBA00001954"/>
    </source>
</evidence>
<feature type="non-terminal residue" evidence="8">
    <location>
        <position position="173"/>
    </location>
</feature>
<dbReference type="SUPFAM" id="SSF51197">
    <property type="entry name" value="Clavaminate synthase-like"/>
    <property type="match status" value="1"/>
</dbReference>
<evidence type="ECO:0000256" key="2">
    <source>
        <dbReference type="ARBA" id="ARBA00004123"/>
    </source>
</evidence>
<evidence type="ECO:0000256" key="4">
    <source>
        <dbReference type="ARBA" id="ARBA00023002"/>
    </source>
</evidence>
<keyword evidence="4" id="KW-0560">Oxidoreductase</keyword>
<dbReference type="EMBL" id="JADGJD010003108">
    <property type="protein sequence ID" value="KAJ3025630.1"/>
    <property type="molecule type" value="Genomic_DNA"/>
</dbReference>
<dbReference type="PANTHER" id="PTHR12461:SF106">
    <property type="entry name" value="BIFUNCTIONAL PEPTIDASE AND ARGINYL-HYDROXYLASE JMJD5"/>
    <property type="match status" value="1"/>
</dbReference>
<gene>
    <name evidence="8" type="primary">KDM8</name>
    <name evidence="8" type="ORF">HK097_006636</name>
</gene>
<keyword evidence="9" id="KW-1185">Reference proteome</keyword>
<feature type="domain" description="Cupin-like" evidence="7">
    <location>
        <begin position="109"/>
        <end position="173"/>
    </location>
</feature>
<name>A0AAD5S0X5_9FUNG</name>
<dbReference type="Pfam" id="PF13621">
    <property type="entry name" value="Cupin_8"/>
    <property type="match status" value="1"/>
</dbReference>
<dbReference type="Proteomes" id="UP001212841">
    <property type="component" value="Unassembled WGS sequence"/>
</dbReference>
<evidence type="ECO:0000256" key="5">
    <source>
        <dbReference type="ARBA" id="ARBA00023004"/>
    </source>
</evidence>
<evidence type="ECO:0000259" key="7">
    <source>
        <dbReference type="Pfam" id="PF13621"/>
    </source>
</evidence>
<keyword evidence="5" id="KW-0408">Iron</keyword>
<evidence type="ECO:0000256" key="3">
    <source>
        <dbReference type="ARBA" id="ARBA00022723"/>
    </source>
</evidence>
<evidence type="ECO:0000313" key="8">
    <source>
        <dbReference type="EMBL" id="KAJ3025630.1"/>
    </source>
</evidence>